<evidence type="ECO:0000256" key="2">
    <source>
        <dbReference type="ARBA" id="ARBA00004651"/>
    </source>
</evidence>
<evidence type="ECO:0000313" key="12">
    <source>
        <dbReference type="EMBL" id="NHC12419.1"/>
    </source>
</evidence>
<feature type="transmembrane region" description="Helical" evidence="11">
    <location>
        <begin position="72"/>
        <end position="95"/>
    </location>
</feature>
<protein>
    <recommendedName>
        <fullName evidence="10">Cytochrome c oxidase polypeptide 4</fullName>
        <ecNumber evidence="10">7.1.1.9</ecNumber>
    </recommendedName>
    <alternativeName>
        <fullName evidence="10">Cytochrome aa3 subunit 4</fullName>
    </alternativeName>
    <alternativeName>
        <fullName evidence="10">Cytochrome c oxidase polypeptide IV</fullName>
    </alternativeName>
</protein>
<evidence type="ECO:0000313" key="13">
    <source>
        <dbReference type="Proteomes" id="UP000800981"/>
    </source>
</evidence>
<evidence type="ECO:0000256" key="10">
    <source>
        <dbReference type="PIRNR" id="PIRNR017385"/>
    </source>
</evidence>
<evidence type="ECO:0000256" key="8">
    <source>
        <dbReference type="ARBA" id="ARBA00023136"/>
    </source>
</evidence>
<evidence type="ECO:0000256" key="6">
    <source>
        <dbReference type="ARBA" id="ARBA00022967"/>
    </source>
</evidence>
<accession>A0ABX0GRW4</accession>
<comment type="caution">
    <text evidence="12">The sequence shown here is derived from an EMBL/GenBank/DDBJ whole genome shotgun (WGS) entry which is preliminary data.</text>
</comment>
<sequence>MKVEGWLFASGVIFFGLIAIIYGVVTGEPAGTTALAFTAGLALLVGFYTLFTARRIGLRPEDRKDAEIAESAGEIGFFSPTSWWPLAVAAGAAVVTLGLVFGWWLVGLGAVFLILAVIGLVFEYYRGEHSH</sequence>
<dbReference type="Proteomes" id="UP000800981">
    <property type="component" value="Unassembled WGS sequence"/>
</dbReference>
<dbReference type="RefSeq" id="WP_166276662.1">
    <property type="nucleotide sequence ID" value="NZ_JAANNP010000001.1"/>
</dbReference>
<comment type="similarity">
    <text evidence="3 10">Belongs to the cytochrome c oxidase bacterial subunit CtaF family.</text>
</comment>
<comment type="function">
    <text evidence="1 10">Part of cytochrome c oxidase, its function is unknown.</text>
</comment>
<keyword evidence="13" id="KW-1185">Reference proteome</keyword>
<comment type="subcellular location">
    <subcellularLocation>
        <location evidence="2">Cell membrane</location>
        <topology evidence="2">Multi-pass membrane protein</topology>
    </subcellularLocation>
</comment>
<keyword evidence="4 10" id="KW-1003">Cell membrane</keyword>
<organism evidence="12 13">
    <name type="scientific">Motilibacter deserti</name>
    <dbReference type="NCBI Taxonomy" id="2714956"/>
    <lineage>
        <taxon>Bacteria</taxon>
        <taxon>Bacillati</taxon>
        <taxon>Actinomycetota</taxon>
        <taxon>Actinomycetes</taxon>
        <taxon>Motilibacterales</taxon>
        <taxon>Motilibacteraceae</taxon>
        <taxon>Motilibacter</taxon>
    </lineage>
</organism>
<evidence type="ECO:0000256" key="5">
    <source>
        <dbReference type="ARBA" id="ARBA00022692"/>
    </source>
</evidence>
<keyword evidence="6 10" id="KW-1278">Translocase</keyword>
<name>A0ABX0GRW4_9ACTN</name>
<dbReference type="PIRSF" id="PIRSF017385">
    <property type="entry name" value="CtaF"/>
    <property type="match status" value="1"/>
</dbReference>
<evidence type="ECO:0000256" key="4">
    <source>
        <dbReference type="ARBA" id="ARBA00022475"/>
    </source>
</evidence>
<feature type="transmembrane region" description="Helical" evidence="11">
    <location>
        <begin position="101"/>
        <end position="125"/>
    </location>
</feature>
<feature type="transmembrane region" description="Helical" evidence="11">
    <location>
        <begin position="31"/>
        <end position="51"/>
    </location>
</feature>
<evidence type="ECO:0000256" key="3">
    <source>
        <dbReference type="ARBA" id="ARBA00006870"/>
    </source>
</evidence>
<comment type="catalytic activity">
    <reaction evidence="9 10">
        <text>4 Fe(II)-[cytochrome c] + O2 + 8 H(+)(in) = 4 Fe(III)-[cytochrome c] + 2 H2O + 4 H(+)(out)</text>
        <dbReference type="Rhea" id="RHEA:11436"/>
        <dbReference type="Rhea" id="RHEA-COMP:10350"/>
        <dbReference type="Rhea" id="RHEA-COMP:14399"/>
        <dbReference type="ChEBI" id="CHEBI:15377"/>
        <dbReference type="ChEBI" id="CHEBI:15378"/>
        <dbReference type="ChEBI" id="CHEBI:15379"/>
        <dbReference type="ChEBI" id="CHEBI:29033"/>
        <dbReference type="ChEBI" id="CHEBI:29034"/>
        <dbReference type="EC" id="7.1.1.9"/>
    </reaction>
</comment>
<dbReference type="EMBL" id="JAANNP010000001">
    <property type="protein sequence ID" value="NHC12419.1"/>
    <property type="molecule type" value="Genomic_DNA"/>
</dbReference>
<feature type="transmembrane region" description="Helical" evidence="11">
    <location>
        <begin position="7"/>
        <end position="25"/>
    </location>
</feature>
<evidence type="ECO:0000256" key="11">
    <source>
        <dbReference type="SAM" id="Phobius"/>
    </source>
</evidence>
<keyword evidence="5 11" id="KW-0812">Transmembrane</keyword>
<dbReference type="EC" id="7.1.1.9" evidence="10"/>
<reference evidence="12 13" key="1">
    <citation type="submission" date="2020-03" db="EMBL/GenBank/DDBJ databases">
        <title>Two novel Motilibacter sp.</title>
        <authorList>
            <person name="Liu S."/>
        </authorList>
    </citation>
    <scope>NUCLEOTIDE SEQUENCE [LARGE SCALE GENOMIC DNA]</scope>
    <source>
        <strain evidence="12 13">E257</strain>
    </source>
</reference>
<comment type="subunit">
    <text evidence="10">Associates with subunits I, II and III to form cytochrome c oxidase.</text>
</comment>
<evidence type="ECO:0000256" key="9">
    <source>
        <dbReference type="ARBA" id="ARBA00047816"/>
    </source>
</evidence>
<evidence type="ECO:0000256" key="7">
    <source>
        <dbReference type="ARBA" id="ARBA00022989"/>
    </source>
</evidence>
<dbReference type="InterPro" id="IPR021050">
    <property type="entry name" value="Cyt_c_oxidase_su4_actinobac"/>
</dbReference>
<gene>
    <name evidence="12" type="ORF">G9H71_01305</name>
</gene>
<dbReference type="Pfam" id="PF12270">
    <property type="entry name" value="Cyt_c_ox_IV"/>
    <property type="match status" value="1"/>
</dbReference>
<keyword evidence="8 10" id="KW-0472">Membrane</keyword>
<proteinExistence type="inferred from homology"/>
<keyword evidence="7 11" id="KW-1133">Transmembrane helix</keyword>
<evidence type="ECO:0000256" key="1">
    <source>
        <dbReference type="ARBA" id="ARBA00002536"/>
    </source>
</evidence>